<protein>
    <recommendedName>
        <fullName evidence="1">F-box domain-containing protein</fullName>
    </recommendedName>
</protein>
<dbReference type="PANTHER" id="PTHR24414">
    <property type="entry name" value="F-BOX/KELCH-REPEAT PROTEIN SKIP4"/>
    <property type="match status" value="1"/>
</dbReference>
<sequence>MKEQGGEGSPIHGDLLEEVFARVPLIDLACASHVSKSWEFAVSSSLVHINKPKPWLIIQTQNTTSPTNAYDPRSGTWVELVVQPSNHIKPLQSSGSSLFYELSSEGLSFSVDPLHHTWHRISSPGVWRVDPIVAVVGSHIIVAGGGAIYWDNPLTVKMYDMTTSLWSTCQSMPSILKDSTASTWLSVASNQHKMYVTEKASGITYSFSPNTKAWSGPYDLRPDPSVYFSAIEYAGDDLILAGLIGHAENVKNLKLWKINPETMESNEIGEIPAELLERLQGENSYLLSSITILATENLIYLHNTSDPSEIIFCELIEENNCKWGSVKNIVLNDDCKVGSKMVMSCGKVGIADLHTAMKCRNIKFVAKS</sequence>
<dbReference type="RefSeq" id="XP_021742970.1">
    <property type="nucleotide sequence ID" value="XM_021887278.1"/>
</dbReference>
<keyword evidence="3" id="KW-1185">Reference proteome</keyword>
<organism evidence="2 3">
    <name type="scientific">Chenopodium quinoa</name>
    <name type="common">Quinoa</name>
    <dbReference type="NCBI Taxonomy" id="63459"/>
    <lineage>
        <taxon>Eukaryota</taxon>
        <taxon>Viridiplantae</taxon>
        <taxon>Streptophyta</taxon>
        <taxon>Embryophyta</taxon>
        <taxon>Tracheophyta</taxon>
        <taxon>Spermatophyta</taxon>
        <taxon>Magnoliopsida</taxon>
        <taxon>eudicotyledons</taxon>
        <taxon>Gunneridae</taxon>
        <taxon>Pentapetalae</taxon>
        <taxon>Caryophyllales</taxon>
        <taxon>Chenopodiaceae</taxon>
        <taxon>Chenopodioideae</taxon>
        <taxon>Atripliceae</taxon>
        <taxon>Chenopodium</taxon>
    </lineage>
</organism>
<dbReference type="PANTHER" id="PTHR24414:SF44">
    <property type="entry name" value="F-BOX DOMAIN-CONTAINING PROTEIN"/>
    <property type="match status" value="1"/>
</dbReference>
<dbReference type="OrthoDB" id="1854110at2759"/>
<dbReference type="Gene3D" id="2.120.10.80">
    <property type="entry name" value="Kelch-type beta propeller"/>
    <property type="match status" value="1"/>
</dbReference>
<feature type="domain" description="F-box" evidence="1">
    <location>
        <begin position="14"/>
        <end position="48"/>
    </location>
</feature>
<dbReference type="Pfam" id="PF00646">
    <property type="entry name" value="F-box"/>
    <property type="match status" value="1"/>
</dbReference>
<dbReference type="SUPFAM" id="SSF81383">
    <property type="entry name" value="F-box domain"/>
    <property type="match status" value="1"/>
</dbReference>
<dbReference type="InterPro" id="IPR050354">
    <property type="entry name" value="F-box/kelch-repeat_ARATH"/>
</dbReference>
<dbReference type="InterPro" id="IPR001810">
    <property type="entry name" value="F-box_dom"/>
</dbReference>
<dbReference type="AlphaFoldDB" id="A0A803L0M8"/>
<dbReference type="Gene3D" id="1.20.1280.50">
    <property type="match status" value="1"/>
</dbReference>
<evidence type="ECO:0000259" key="1">
    <source>
        <dbReference type="Pfam" id="PF00646"/>
    </source>
</evidence>
<gene>
    <name evidence="2" type="primary">LOC110709065</name>
</gene>
<dbReference type="SMR" id="A0A803L0M8"/>
<dbReference type="KEGG" id="cqi:110709065"/>
<dbReference type="SUPFAM" id="SSF117281">
    <property type="entry name" value="Kelch motif"/>
    <property type="match status" value="1"/>
</dbReference>
<evidence type="ECO:0000313" key="3">
    <source>
        <dbReference type="Proteomes" id="UP000596660"/>
    </source>
</evidence>
<dbReference type="GeneID" id="110709065"/>
<dbReference type="OMA" id="WLRINQK"/>
<dbReference type="Proteomes" id="UP000596660">
    <property type="component" value="Unplaced"/>
</dbReference>
<dbReference type="InterPro" id="IPR015915">
    <property type="entry name" value="Kelch-typ_b-propeller"/>
</dbReference>
<name>A0A803L0M8_CHEQI</name>
<evidence type="ECO:0000313" key="2">
    <source>
        <dbReference type="EnsemblPlants" id="AUR62005416-RA:cds"/>
    </source>
</evidence>
<dbReference type="Gramene" id="AUR62005416-RA">
    <property type="protein sequence ID" value="AUR62005416-RA:cds"/>
    <property type="gene ID" value="AUR62005416"/>
</dbReference>
<dbReference type="InterPro" id="IPR036047">
    <property type="entry name" value="F-box-like_dom_sf"/>
</dbReference>
<dbReference type="EnsemblPlants" id="AUR62005416-RA">
    <property type="protein sequence ID" value="AUR62005416-RA:cds"/>
    <property type="gene ID" value="AUR62005416"/>
</dbReference>
<dbReference type="GO" id="GO:0005634">
    <property type="term" value="C:nucleus"/>
    <property type="evidence" value="ECO:0007669"/>
    <property type="project" value="TreeGrafter"/>
</dbReference>
<dbReference type="GO" id="GO:0043161">
    <property type="term" value="P:proteasome-mediated ubiquitin-dependent protein catabolic process"/>
    <property type="evidence" value="ECO:0007669"/>
    <property type="project" value="TreeGrafter"/>
</dbReference>
<proteinExistence type="predicted"/>
<reference evidence="2" key="1">
    <citation type="journal article" date="2017" name="Nature">
        <title>The genome of Chenopodium quinoa.</title>
        <authorList>
            <person name="Jarvis D.E."/>
            <person name="Ho Y.S."/>
            <person name="Lightfoot D.J."/>
            <person name="Schmoeckel S.M."/>
            <person name="Li B."/>
            <person name="Borm T.J.A."/>
            <person name="Ohyanagi H."/>
            <person name="Mineta K."/>
            <person name="Michell C.T."/>
            <person name="Saber N."/>
            <person name="Kharbatia N.M."/>
            <person name="Rupper R.R."/>
            <person name="Sharp A.R."/>
            <person name="Dally N."/>
            <person name="Boughton B.A."/>
            <person name="Woo Y.H."/>
            <person name="Gao G."/>
            <person name="Schijlen E.G.W.M."/>
            <person name="Guo X."/>
            <person name="Momin A.A."/>
            <person name="Negrao S."/>
            <person name="Al-Babili S."/>
            <person name="Gehring C."/>
            <person name="Roessner U."/>
            <person name="Jung C."/>
            <person name="Murphy K."/>
            <person name="Arold S.T."/>
            <person name="Gojobori T."/>
            <person name="van der Linden C.G."/>
            <person name="van Loo E.N."/>
            <person name="Jellen E.N."/>
            <person name="Maughan P.J."/>
            <person name="Tester M."/>
        </authorList>
    </citation>
    <scope>NUCLEOTIDE SEQUENCE [LARGE SCALE GENOMIC DNA]</scope>
    <source>
        <strain evidence="2">cv. PI 614886</strain>
    </source>
</reference>
<accession>A0A803L0M8</accession>
<reference evidence="2" key="2">
    <citation type="submission" date="2021-03" db="UniProtKB">
        <authorList>
            <consortium name="EnsemblPlants"/>
        </authorList>
    </citation>
    <scope>IDENTIFICATION</scope>
</reference>
<dbReference type="GO" id="GO:0005829">
    <property type="term" value="C:cytosol"/>
    <property type="evidence" value="ECO:0007669"/>
    <property type="project" value="TreeGrafter"/>
</dbReference>